<protein>
    <submittedName>
        <fullName evidence="3">PilZ domain-containing protein</fullName>
    </submittedName>
</protein>
<evidence type="ECO:0000313" key="4">
    <source>
        <dbReference type="Proteomes" id="UP001218231"/>
    </source>
</evidence>
<reference evidence="3 4" key="1">
    <citation type="submission" date="2023-02" db="EMBL/GenBank/DDBJ databases">
        <title>Genome sequence of Novosphingobium humi KACC 19094.</title>
        <authorList>
            <person name="Kim S."/>
            <person name="Heo J."/>
            <person name="Kwon S.-W."/>
        </authorList>
    </citation>
    <scope>NUCLEOTIDE SEQUENCE [LARGE SCALE GENOMIC DNA]</scope>
    <source>
        <strain evidence="3 4">KACC 19094</strain>
    </source>
</reference>
<sequence length="135" mass="14532">MPGRATAAGSEPTMAGDEQRQINRDSLFMLACLRTSDRDPVHRVKIRNLSSGGLMAEGDMRVAAGMVLEVELRNVGWVAGSVAWVQGNRCGIAFNEEIDPKSVRAAQTAPDDSGFVPMRPLAAVKQVDPGQLRKV</sequence>
<dbReference type="Proteomes" id="UP001218231">
    <property type="component" value="Chromosome"/>
</dbReference>
<proteinExistence type="predicted"/>
<accession>A0ABY7TWP0</accession>
<gene>
    <name evidence="3" type="ORF">PQ457_01500</name>
</gene>
<keyword evidence="4" id="KW-1185">Reference proteome</keyword>
<organism evidence="3 4">
    <name type="scientific">Novosphingobium humi</name>
    <dbReference type="NCBI Taxonomy" id="2282397"/>
    <lineage>
        <taxon>Bacteria</taxon>
        <taxon>Pseudomonadati</taxon>
        <taxon>Pseudomonadota</taxon>
        <taxon>Alphaproteobacteria</taxon>
        <taxon>Sphingomonadales</taxon>
        <taxon>Sphingomonadaceae</taxon>
        <taxon>Novosphingobium</taxon>
    </lineage>
</organism>
<dbReference type="Pfam" id="PF07238">
    <property type="entry name" value="PilZ"/>
    <property type="match status" value="1"/>
</dbReference>
<dbReference type="SUPFAM" id="SSF141371">
    <property type="entry name" value="PilZ domain-like"/>
    <property type="match status" value="1"/>
</dbReference>
<evidence type="ECO:0000259" key="2">
    <source>
        <dbReference type="Pfam" id="PF07238"/>
    </source>
</evidence>
<evidence type="ECO:0000256" key="1">
    <source>
        <dbReference type="SAM" id="MobiDB-lite"/>
    </source>
</evidence>
<dbReference type="RefSeq" id="WP_273618046.1">
    <property type="nucleotide sequence ID" value="NZ_CP103868.1"/>
</dbReference>
<feature type="region of interest" description="Disordered" evidence="1">
    <location>
        <begin position="1"/>
        <end position="20"/>
    </location>
</feature>
<feature type="domain" description="PilZ" evidence="2">
    <location>
        <begin position="19"/>
        <end position="103"/>
    </location>
</feature>
<dbReference type="InterPro" id="IPR009875">
    <property type="entry name" value="PilZ_domain"/>
</dbReference>
<dbReference type="EMBL" id="CP117417">
    <property type="protein sequence ID" value="WCT77683.1"/>
    <property type="molecule type" value="Genomic_DNA"/>
</dbReference>
<name>A0ABY7TWP0_9SPHN</name>
<evidence type="ECO:0000313" key="3">
    <source>
        <dbReference type="EMBL" id="WCT77683.1"/>
    </source>
</evidence>